<reference evidence="2" key="1">
    <citation type="submission" date="2016-08" db="EMBL/GenBank/DDBJ databases">
        <authorList>
            <person name="Seilhamer J.J."/>
        </authorList>
    </citation>
    <scope>NUCLEOTIDE SEQUENCE</scope>
    <source>
        <strain evidence="2">86</strain>
    </source>
</reference>
<sequence length="109" mass="11813">MNVEILVTCFSIALGFVLAGLLSSLYQLVTSRPARFEMQAETILLGIAQTFLIMFAGPAILMRNAIRGRRIEHRNLGWLVASTAIAGAWSLCSGVMLLPFFVVVAQSIG</sequence>
<dbReference type="EMBL" id="FMJD01000002">
    <property type="protein sequence ID" value="SCM73039.1"/>
    <property type="molecule type" value="Genomic_DNA"/>
</dbReference>
<feature type="transmembrane region" description="Helical" evidence="1">
    <location>
        <begin position="43"/>
        <end position="66"/>
    </location>
</feature>
<evidence type="ECO:0000313" key="2">
    <source>
        <dbReference type="EMBL" id="SCM73039.1"/>
    </source>
</evidence>
<dbReference type="Pfam" id="PF22258">
    <property type="entry name" value="DUF6949"/>
    <property type="match status" value="1"/>
</dbReference>
<evidence type="ECO:0000256" key="1">
    <source>
        <dbReference type="SAM" id="Phobius"/>
    </source>
</evidence>
<keyword evidence="1" id="KW-0812">Transmembrane</keyword>
<protein>
    <submittedName>
        <fullName evidence="2">Uncharacterized protein</fullName>
    </submittedName>
</protein>
<keyword evidence="1" id="KW-0472">Membrane</keyword>
<proteinExistence type="predicted"/>
<name>A0A212L6T8_9HYPH</name>
<gene>
    <name evidence="2" type="ORF">KL86PLE_100805</name>
</gene>
<feature type="transmembrane region" description="Helical" evidence="1">
    <location>
        <begin position="78"/>
        <end position="105"/>
    </location>
</feature>
<keyword evidence="1" id="KW-1133">Transmembrane helix</keyword>
<dbReference type="RefSeq" id="WP_100078837.1">
    <property type="nucleotide sequence ID" value="NZ_LT608334.1"/>
</dbReference>
<organism evidence="2">
    <name type="scientific">uncultured Pleomorphomonas sp</name>
    <dbReference type="NCBI Taxonomy" id="442121"/>
    <lineage>
        <taxon>Bacteria</taxon>
        <taxon>Pseudomonadati</taxon>
        <taxon>Pseudomonadota</taxon>
        <taxon>Alphaproteobacteria</taxon>
        <taxon>Hyphomicrobiales</taxon>
        <taxon>Pleomorphomonadaceae</taxon>
        <taxon>Pleomorphomonas</taxon>
        <taxon>environmental samples</taxon>
    </lineage>
</organism>
<dbReference type="InterPro" id="IPR053803">
    <property type="entry name" value="DUF6949"/>
</dbReference>
<dbReference type="AlphaFoldDB" id="A0A212L6T8"/>
<accession>A0A212L6T8</accession>